<accession>A0A4U3M7S6</accession>
<comment type="caution">
    <text evidence="1">The sequence shown here is derived from an EMBL/GenBank/DDBJ whole genome shotgun (WGS) entry which is preliminary data.</text>
</comment>
<dbReference type="RefSeq" id="WP_137250174.1">
    <property type="nucleotide sequence ID" value="NZ_SZQA01000033.1"/>
</dbReference>
<gene>
    <name evidence="1" type="ORF">FDA94_28590</name>
</gene>
<sequence length="104" mass="11668">MNALLVVHGQKTSLDGSTLVWRMSDGRTFQMLFARDGIDWAIYPPQAITSQGSYPAALFTGKYGPPNYPGNRFDPHRVIDFLRSKTSTQEVGRCTDKCMRPNTL</sequence>
<name>A0A4U3M7S6_9ACTN</name>
<organism evidence="1 2">
    <name type="scientific">Herbidospora galbida</name>
    <dbReference type="NCBI Taxonomy" id="2575442"/>
    <lineage>
        <taxon>Bacteria</taxon>
        <taxon>Bacillati</taxon>
        <taxon>Actinomycetota</taxon>
        <taxon>Actinomycetes</taxon>
        <taxon>Streptosporangiales</taxon>
        <taxon>Streptosporangiaceae</taxon>
        <taxon>Herbidospora</taxon>
    </lineage>
</organism>
<reference evidence="1 2" key="1">
    <citation type="submission" date="2019-04" db="EMBL/GenBank/DDBJ databases">
        <title>Herbidospora sp. NEAU-GS14.nov., a novel actinomycete isolated from soil.</title>
        <authorList>
            <person name="Han L."/>
        </authorList>
    </citation>
    <scope>NUCLEOTIDE SEQUENCE [LARGE SCALE GENOMIC DNA]</scope>
    <source>
        <strain evidence="1 2">NEAU-GS14</strain>
    </source>
</reference>
<keyword evidence="2" id="KW-1185">Reference proteome</keyword>
<protein>
    <submittedName>
        <fullName evidence="1">Uncharacterized protein</fullName>
    </submittedName>
</protein>
<proteinExistence type="predicted"/>
<dbReference type="Proteomes" id="UP000308705">
    <property type="component" value="Unassembled WGS sequence"/>
</dbReference>
<evidence type="ECO:0000313" key="1">
    <source>
        <dbReference type="EMBL" id="TKK84590.1"/>
    </source>
</evidence>
<dbReference type="AlphaFoldDB" id="A0A4U3M7S6"/>
<evidence type="ECO:0000313" key="2">
    <source>
        <dbReference type="Proteomes" id="UP000308705"/>
    </source>
</evidence>
<dbReference type="EMBL" id="SZQA01000033">
    <property type="protein sequence ID" value="TKK84590.1"/>
    <property type="molecule type" value="Genomic_DNA"/>
</dbReference>